<accession>A0A346PG50</accession>
<feature type="transmembrane region" description="Helical" evidence="1">
    <location>
        <begin position="44"/>
        <end position="64"/>
    </location>
</feature>
<organism evidence="2 3">
    <name type="scientific">Natrarchaeobaculum sulfurireducens</name>
    <dbReference type="NCBI Taxonomy" id="2044521"/>
    <lineage>
        <taxon>Archaea</taxon>
        <taxon>Methanobacteriati</taxon>
        <taxon>Methanobacteriota</taxon>
        <taxon>Stenosarchaea group</taxon>
        <taxon>Halobacteria</taxon>
        <taxon>Halobacteriales</taxon>
        <taxon>Natrialbaceae</taxon>
        <taxon>Natrarchaeobaculum</taxon>
    </lineage>
</organism>
<sequence length="122" mass="13375">MDPIVTPEELKEMTRSELFNLVVSLYVIVLSILAGPMLTATFVGLYIAEFAGFALAGVLFAIVYPHTDMRLAKTLGFSAGSLTMWAGIGIIRSMNQLYGMSDEISKQAEDMARPFLYSNVDV</sequence>
<dbReference type="Proteomes" id="UP000258707">
    <property type="component" value="Chromosome"/>
</dbReference>
<reference evidence="3" key="1">
    <citation type="submission" date="2017-10" db="EMBL/GenBank/DDBJ databases">
        <title>Phenotypic and genomic properties of facultatively anaerobic sulfur-reducing natronoarchaea from hypersaline soda lakes.</title>
        <authorList>
            <person name="Sorokin D.Y."/>
            <person name="Kublanov I.V."/>
            <person name="Roman P."/>
            <person name="Sinninghe Damste J.S."/>
            <person name="Golyshin P.N."/>
            <person name="Rojo D."/>
            <person name="Ciordia S."/>
            <person name="Mena Md.C."/>
            <person name="Ferrer M."/>
            <person name="Messina E."/>
            <person name="Smedile F."/>
            <person name="La Spada G."/>
            <person name="La Cono V."/>
            <person name="Yakimov M.M."/>
        </authorList>
    </citation>
    <scope>NUCLEOTIDE SEQUENCE [LARGE SCALE GENOMIC DNA]</scope>
    <source>
        <strain evidence="3">AArc1</strain>
    </source>
</reference>
<name>A0A346PG50_9EURY</name>
<feature type="transmembrane region" description="Helical" evidence="1">
    <location>
        <begin position="18"/>
        <end position="38"/>
    </location>
</feature>
<dbReference type="KEGG" id="nan:AArc1_2179"/>
<evidence type="ECO:0000313" key="2">
    <source>
        <dbReference type="EMBL" id="AXR78495.1"/>
    </source>
</evidence>
<keyword evidence="1" id="KW-1133">Transmembrane helix</keyword>
<dbReference type="AlphaFoldDB" id="A0A346PG50"/>
<dbReference type="EMBL" id="CP024047">
    <property type="protein sequence ID" value="AXR78495.1"/>
    <property type="molecule type" value="Genomic_DNA"/>
</dbReference>
<proteinExistence type="predicted"/>
<keyword evidence="1" id="KW-0812">Transmembrane</keyword>
<evidence type="ECO:0000313" key="3">
    <source>
        <dbReference type="Proteomes" id="UP000258707"/>
    </source>
</evidence>
<protein>
    <submittedName>
        <fullName evidence="2">Uncharacterized protein</fullName>
    </submittedName>
</protein>
<gene>
    <name evidence="2" type="ORF">AArc1_2179</name>
</gene>
<feature type="transmembrane region" description="Helical" evidence="1">
    <location>
        <begin position="71"/>
        <end position="91"/>
    </location>
</feature>
<evidence type="ECO:0000256" key="1">
    <source>
        <dbReference type="SAM" id="Phobius"/>
    </source>
</evidence>
<keyword evidence="1" id="KW-0472">Membrane</keyword>